<proteinExistence type="predicted"/>
<reference evidence="1 2" key="1">
    <citation type="journal article" date="2021" name="Elife">
        <title>Chloroplast acquisition without the gene transfer in kleptoplastic sea slugs, Plakobranchus ocellatus.</title>
        <authorList>
            <person name="Maeda T."/>
            <person name="Takahashi S."/>
            <person name="Yoshida T."/>
            <person name="Shimamura S."/>
            <person name="Takaki Y."/>
            <person name="Nagai Y."/>
            <person name="Toyoda A."/>
            <person name="Suzuki Y."/>
            <person name="Arimoto A."/>
            <person name="Ishii H."/>
            <person name="Satoh N."/>
            <person name="Nishiyama T."/>
            <person name="Hasebe M."/>
            <person name="Maruyama T."/>
            <person name="Minagawa J."/>
            <person name="Obokata J."/>
            <person name="Shigenobu S."/>
        </authorList>
    </citation>
    <scope>NUCLEOTIDE SEQUENCE [LARGE SCALE GENOMIC DNA]</scope>
</reference>
<name>A0AAV4GP43_9GAST</name>
<accession>A0AAV4GP43</accession>
<sequence length="198" mass="22420">MDGLKTRNYLEKMTMCIVSFLDLEKKSGVCQVKNDVKAPAERAAILMWEQKHSLLMPEDLKNFFMTSNGFHLTWSVKMENSTIPVGAMHLNSIGQMLRLENGSSEGTHVQPSLWDLDLDNEINGRKAPSFVDSRVFELDPCDGNGKVCLVYSEVQQESDSGSDEENGFLLPRGMVLCRYIYIYPERTEIKVAFLDLLS</sequence>
<evidence type="ECO:0000313" key="2">
    <source>
        <dbReference type="Proteomes" id="UP000762676"/>
    </source>
</evidence>
<dbReference type="InterPro" id="IPR039231">
    <property type="entry name" value="TPGS2"/>
</dbReference>
<protein>
    <submittedName>
        <fullName evidence="1">Tubulin polyglutamylase complex subunit 2</fullName>
    </submittedName>
</protein>
<dbReference type="EMBL" id="BMAT01001486">
    <property type="protein sequence ID" value="GFR86836.1"/>
    <property type="molecule type" value="Genomic_DNA"/>
</dbReference>
<dbReference type="AlphaFoldDB" id="A0AAV4GP43"/>
<gene>
    <name evidence="1" type="ORF">ElyMa_000731300</name>
</gene>
<organism evidence="1 2">
    <name type="scientific">Elysia marginata</name>
    <dbReference type="NCBI Taxonomy" id="1093978"/>
    <lineage>
        <taxon>Eukaryota</taxon>
        <taxon>Metazoa</taxon>
        <taxon>Spiralia</taxon>
        <taxon>Lophotrochozoa</taxon>
        <taxon>Mollusca</taxon>
        <taxon>Gastropoda</taxon>
        <taxon>Heterobranchia</taxon>
        <taxon>Euthyneura</taxon>
        <taxon>Panpulmonata</taxon>
        <taxon>Sacoglossa</taxon>
        <taxon>Placobranchoidea</taxon>
        <taxon>Plakobranchidae</taxon>
        <taxon>Elysia</taxon>
    </lineage>
</organism>
<dbReference type="PANTHER" id="PTHR31854:SF2">
    <property type="entry name" value="TUBULIN POLYGLUTAMYLASE COMPLEX SUBUNIT 2"/>
    <property type="match status" value="1"/>
</dbReference>
<keyword evidence="2" id="KW-1185">Reference proteome</keyword>
<evidence type="ECO:0000313" key="1">
    <source>
        <dbReference type="EMBL" id="GFR86836.1"/>
    </source>
</evidence>
<dbReference type="Proteomes" id="UP000762676">
    <property type="component" value="Unassembled WGS sequence"/>
</dbReference>
<dbReference type="PANTHER" id="PTHR31854">
    <property type="entry name" value="TUBULIN POLYGLUTAMYLASE COMPLEX SUBUNIT 2"/>
    <property type="match status" value="1"/>
</dbReference>
<comment type="caution">
    <text evidence="1">The sequence shown here is derived from an EMBL/GenBank/DDBJ whole genome shotgun (WGS) entry which is preliminary data.</text>
</comment>